<keyword evidence="5" id="KW-1185">Reference proteome</keyword>
<evidence type="ECO:0000313" key="4">
    <source>
        <dbReference type="EMBL" id="MFC6396122.1"/>
    </source>
</evidence>
<sequence length="171" mass="18445">MPTPDFILDLRAKVGSMPLWLSGATAVVLREGADGPEVLCVQRADNGSWTAICGVVDPGEDPHVTCVREAAEEAGVEIEVERLVLMAVTGTVTYPNADQTNYLDHTFRARWVSGEAHVADDESATVGWFAAHRLPEPMSEQMRTRIAVALYNPADVVLGAEAAQRLTSTRA</sequence>
<dbReference type="InterPro" id="IPR015797">
    <property type="entry name" value="NUDIX_hydrolase-like_dom_sf"/>
</dbReference>
<dbReference type="PANTHER" id="PTHR43046:SF16">
    <property type="entry name" value="ADP-RIBOSE PYROPHOSPHATASE YJHB-RELATED"/>
    <property type="match status" value="1"/>
</dbReference>
<evidence type="ECO:0000256" key="1">
    <source>
        <dbReference type="ARBA" id="ARBA00001946"/>
    </source>
</evidence>
<evidence type="ECO:0000313" key="5">
    <source>
        <dbReference type="Proteomes" id="UP001596266"/>
    </source>
</evidence>
<dbReference type="PANTHER" id="PTHR43046">
    <property type="entry name" value="GDP-MANNOSE MANNOSYL HYDROLASE"/>
    <property type="match status" value="1"/>
</dbReference>
<dbReference type="InterPro" id="IPR000086">
    <property type="entry name" value="NUDIX_hydrolase_dom"/>
</dbReference>
<evidence type="ECO:0000259" key="3">
    <source>
        <dbReference type="PROSITE" id="PS51462"/>
    </source>
</evidence>
<dbReference type="SUPFAM" id="SSF55811">
    <property type="entry name" value="Nudix"/>
    <property type="match status" value="1"/>
</dbReference>
<feature type="domain" description="Nudix hydrolase" evidence="3">
    <location>
        <begin position="19"/>
        <end position="154"/>
    </location>
</feature>
<dbReference type="PROSITE" id="PS00893">
    <property type="entry name" value="NUDIX_BOX"/>
    <property type="match status" value="1"/>
</dbReference>
<reference evidence="5" key="1">
    <citation type="journal article" date="2019" name="Int. J. Syst. Evol. Microbiol.">
        <title>The Global Catalogue of Microorganisms (GCM) 10K type strain sequencing project: providing services to taxonomists for standard genome sequencing and annotation.</title>
        <authorList>
            <consortium name="The Broad Institute Genomics Platform"/>
            <consortium name="The Broad Institute Genome Sequencing Center for Infectious Disease"/>
            <person name="Wu L."/>
            <person name="Ma J."/>
        </authorList>
    </citation>
    <scope>NUCLEOTIDE SEQUENCE [LARGE SCALE GENOMIC DNA]</scope>
    <source>
        <strain evidence="5">CGMCC 1.15277</strain>
    </source>
</reference>
<evidence type="ECO:0000256" key="2">
    <source>
        <dbReference type="ARBA" id="ARBA00022801"/>
    </source>
</evidence>
<name>A0ABW1X1Q0_9ACTN</name>
<gene>
    <name evidence="4" type="ORF">ACFP57_03845</name>
</gene>
<dbReference type="InterPro" id="IPR020084">
    <property type="entry name" value="NUDIX_hydrolase_CS"/>
</dbReference>
<dbReference type="EMBL" id="JBHSUA010000009">
    <property type="protein sequence ID" value="MFC6396122.1"/>
    <property type="molecule type" value="Genomic_DNA"/>
</dbReference>
<comment type="caution">
    <text evidence="4">The sequence shown here is derived from an EMBL/GenBank/DDBJ whole genome shotgun (WGS) entry which is preliminary data.</text>
</comment>
<dbReference type="Gene3D" id="3.90.79.10">
    <property type="entry name" value="Nucleoside Triphosphate Pyrophosphohydrolase"/>
    <property type="match status" value="1"/>
</dbReference>
<accession>A0ABW1X1Q0</accession>
<dbReference type="RefSeq" id="WP_343885256.1">
    <property type="nucleotide sequence ID" value="NZ_BAAAKI010000004.1"/>
</dbReference>
<dbReference type="CDD" id="cd18879">
    <property type="entry name" value="NUDIX_Hydrolase"/>
    <property type="match status" value="1"/>
</dbReference>
<protein>
    <submittedName>
        <fullName evidence="4">NUDIX domain-containing protein</fullName>
    </submittedName>
</protein>
<comment type="cofactor">
    <cofactor evidence="1">
        <name>Mg(2+)</name>
        <dbReference type="ChEBI" id="CHEBI:18420"/>
    </cofactor>
</comment>
<proteinExistence type="predicted"/>
<keyword evidence="2" id="KW-0378">Hydrolase</keyword>
<dbReference type="Pfam" id="PF00293">
    <property type="entry name" value="NUDIX"/>
    <property type="match status" value="1"/>
</dbReference>
<organism evidence="4 5">
    <name type="scientific">Luteococcus sanguinis</name>
    <dbReference type="NCBI Taxonomy" id="174038"/>
    <lineage>
        <taxon>Bacteria</taxon>
        <taxon>Bacillati</taxon>
        <taxon>Actinomycetota</taxon>
        <taxon>Actinomycetes</taxon>
        <taxon>Propionibacteriales</taxon>
        <taxon>Propionibacteriaceae</taxon>
        <taxon>Luteococcus</taxon>
    </lineage>
</organism>
<dbReference type="PROSITE" id="PS51462">
    <property type="entry name" value="NUDIX"/>
    <property type="match status" value="1"/>
</dbReference>
<dbReference type="Proteomes" id="UP001596266">
    <property type="component" value="Unassembled WGS sequence"/>
</dbReference>